<keyword evidence="5" id="KW-0732">Signal</keyword>
<keyword evidence="16" id="KW-1133">Transmembrane helix</keyword>
<name>A0A9R0IHS0_SPIOL</name>
<evidence type="ECO:0000259" key="18">
    <source>
        <dbReference type="PROSITE" id="PS50026"/>
    </source>
</evidence>
<dbReference type="InterPro" id="IPR000152">
    <property type="entry name" value="EGF-type_Asp/Asn_hydroxyl_site"/>
</dbReference>
<dbReference type="PROSITE" id="PS01187">
    <property type="entry name" value="EGF_CA"/>
    <property type="match status" value="1"/>
</dbReference>
<dbReference type="PANTHER" id="PTHR27005">
    <property type="entry name" value="WALL-ASSOCIATED RECEPTOR KINASE-LIKE 21"/>
    <property type="match status" value="1"/>
</dbReference>
<keyword evidence="2" id="KW-0723">Serine/threonine-protein kinase</keyword>
<dbReference type="InterPro" id="IPR011009">
    <property type="entry name" value="Kinase-like_dom_sf"/>
</dbReference>
<keyword evidence="7 15" id="KW-0547">Nucleotide-binding</keyword>
<keyword evidence="20" id="KW-1185">Reference proteome</keyword>
<evidence type="ECO:0000256" key="12">
    <source>
        <dbReference type="ARBA" id="ARBA00047558"/>
    </source>
</evidence>
<gene>
    <name evidence="21" type="primary">LOC110789237</name>
</gene>
<keyword evidence="6" id="KW-0677">Repeat</keyword>
<evidence type="ECO:0000256" key="10">
    <source>
        <dbReference type="ARBA" id="ARBA00023157"/>
    </source>
</evidence>
<evidence type="ECO:0000256" key="4">
    <source>
        <dbReference type="ARBA" id="ARBA00022679"/>
    </source>
</evidence>
<comment type="subcellular location">
    <subcellularLocation>
        <location evidence="1">Membrane</location>
        <topology evidence="1">Single-pass type I membrane protein</topology>
    </subcellularLocation>
</comment>
<dbReference type="SMART" id="SM00179">
    <property type="entry name" value="EGF_CA"/>
    <property type="match status" value="2"/>
</dbReference>
<feature type="domain" description="EGF-like" evidence="18">
    <location>
        <begin position="332"/>
        <end position="366"/>
    </location>
</feature>
<dbReference type="InterPro" id="IPR025287">
    <property type="entry name" value="WAK_GUB"/>
</dbReference>
<dbReference type="GeneID" id="110789237"/>
<dbReference type="SMART" id="SM00181">
    <property type="entry name" value="EGF"/>
    <property type="match status" value="2"/>
</dbReference>
<dbReference type="SUPFAM" id="SSF57184">
    <property type="entry name" value="Growth factor receptor domain"/>
    <property type="match status" value="1"/>
</dbReference>
<dbReference type="AlphaFoldDB" id="A0A9R0IHS0"/>
<keyword evidence="8" id="KW-0418">Kinase</keyword>
<dbReference type="PROSITE" id="PS50026">
    <property type="entry name" value="EGF_3"/>
    <property type="match status" value="1"/>
</dbReference>
<dbReference type="InterPro" id="IPR018097">
    <property type="entry name" value="EGF_Ca-bd_CS"/>
</dbReference>
<evidence type="ECO:0000256" key="14">
    <source>
        <dbReference type="PROSITE-ProRule" id="PRU00076"/>
    </source>
</evidence>
<dbReference type="CDD" id="cd00054">
    <property type="entry name" value="EGF_CA"/>
    <property type="match status" value="2"/>
</dbReference>
<evidence type="ECO:0000256" key="9">
    <source>
        <dbReference type="ARBA" id="ARBA00022840"/>
    </source>
</evidence>
<evidence type="ECO:0000256" key="16">
    <source>
        <dbReference type="SAM" id="Phobius"/>
    </source>
</evidence>
<dbReference type="PROSITE" id="PS00108">
    <property type="entry name" value="PROTEIN_KINASE_ST"/>
    <property type="match status" value="1"/>
</dbReference>
<dbReference type="InterPro" id="IPR017441">
    <property type="entry name" value="Protein_kinase_ATP_BS"/>
</dbReference>
<evidence type="ECO:0000256" key="3">
    <source>
        <dbReference type="ARBA" id="ARBA00022536"/>
    </source>
</evidence>
<dbReference type="GO" id="GO:0004674">
    <property type="term" value="F:protein serine/threonine kinase activity"/>
    <property type="evidence" value="ECO:0007669"/>
    <property type="project" value="UniProtKB-KW"/>
</dbReference>
<evidence type="ECO:0000256" key="11">
    <source>
        <dbReference type="ARBA" id="ARBA00023180"/>
    </source>
</evidence>
<evidence type="ECO:0000259" key="17">
    <source>
        <dbReference type="PROSITE" id="PS50011"/>
    </source>
</evidence>
<dbReference type="PANTHER" id="PTHR27005:SF492">
    <property type="entry name" value="LOW QUALITY PROTEIN: WALL-ASSOCIATED RECEPTOR KINASE-LIKE 1"/>
    <property type="match status" value="1"/>
</dbReference>
<dbReference type="Pfam" id="PF00069">
    <property type="entry name" value="Pkinase"/>
    <property type="match status" value="1"/>
</dbReference>
<dbReference type="PROSITE" id="PS50835">
    <property type="entry name" value="IG_LIKE"/>
    <property type="match status" value="1"/>
</dbReference>
<dbReference type="RefSeq" id="XP_021849576.2">
    <property type="nucleotide sequence ID" value="XM_021993884.2"/>
</dbReference>
<evidence type="ECO:0000256" key="5">
    <source>
        <dbReference type="ARBA" id="ARBA00022729"/>
    </source>
</evidence>
<comment type="caution">
    <text evidence="14">Lacks conserved residue(s) required for the propagation of feature annotation.</text>
</comment>
<keyword evidence="4" id="KW-0808">Transferase</keyword>
<dbReference type="PROSITE" id="PS00010">
    <property type="entry name" value="ASX_HYDROXYL"/>
    <property type="match status" value="1"/>
</dbReference>
<proteinExistence type="predicted"/>
<protein>
    <submittedName>
        <fullName evidence="21">Wall-associated receptor kinase 5-like</fullName>
    </submittedName>
</protein>
<dbReference type="Gene3D" id="2.10.25.10">
    <property type="entry name" value="Laminin"/>
    <property type="match status" value="1"/>
</dbReference>
<feature type="domain" description="Ig-like" evidence="19">
    <location>
        <begin position="72"/>
        <end position="118"/>
    </location>
</feature>
<dbReference type="SUPFAM" id="SSF56112">
    <property type="entry name" value="Protein kinase-like (PK-like)"/>
    <property type="match status" value="1"/>
</dbReference>
<keyword evidence="10" id="KW-1015">Disulfide bond</keyword>
<keyword evidence="16" id="KW-0472">Membrane</keyword>
<keyword evidence="16" id="KW-0812">Transmembrane</keyword>
<evidence type="ECO:0000259" key="19">
    <source>
        <dbReference type="PROSITE" id="PS50835"/>
    </source>
</evidence>
<dbReference type="InterPro" id="IPR000742">
    <property type="entry name" value="EGF"/>
</dbReference>
<dbReference type="SMART" id="SM00220">
    <property type="entry name" value="S_TKc"/>
    <property type="match status" value="1"/>
</dbReference>
<evidence type="ECO:0000256" key="7">
    <source>
        <dbReference type="ARBA" id="ARBA00022741"/>
    </source>
</evidence>
<dbReference type="Pfam" id="PF13947">
    <property type="entry name" value="GUB_WAK_bind"/>
    <property type="match status" value="1"/>
</dbReference>
<dbReference type="GO" id="GO:0005509">
    <property type="term" value="F:calcium ion binding"/>
    <property type="evidence" value="ECO:0007669"/>
    <property type="project" value="InterPro"/>
</dbReference>
<dbReference type="Gene3D" id="1.10.510.10">
    <property type="entry name" value="Transferase(Phosphotransferase) domain 1"/>
    <property type="match status" value="1"/>
</dbReference>
<evidence type="ECO:0000256" key="2">
    <source>
        <dbReference type="ARBA" id="ARBA00022527"/>
    </source>
</evidence>
<dbReference type="GO" id="GO:0007166">
    <property type="term" value="P:cell surface receptor signaling pathway"/>
    <property type="evidence" value="ECO:0000318"/>
    <property type="project" value="GO_Central"/>
</dbReference>
<dbReference type="InterPro" id="IPR007110">
    <property type="entry name" value="Ig-like_dom"/>
</dbReference>
<dbReference type="Gene3D" id="3.30.200.20">
    <property type="entry name" value="Phosphorylase Kinase, domain 1"/>
    <property type="match status" value="1"/>
</dbReference>
<dbReference type="GO" id="GO:0005886">
    <property type="term" value="C:plasma membrane"/>
    <property type="evidence" value="ECO:0000318"/>
    <property type="project" value="GO_Central"/>
</dbReference>
<evidence type="ECO:0000256" key="1">
    <source>
        <dbReference type="ARBA" id="ARBA00004479"/>
    </source>
</evidence>
<comment type="catalytic activity">
    <reaction evidence="12">
        <text>L-seryl-[protein] + ATP = O-phospho-L-seryl-[protein] + ADP + H(+)</text>
        <dbReference type="Rhea" id="RHEA:17989"/>
        <dbReference type="Rhea" id="RHEA-COMP:9863"/>
        <dbReference type="Rhea" id="RHEA-COMP:11604"/>
        <dbReference type="ChEBI" id="CHEBI:15378"/>
        <dbReference type="ChEBI" id="CHEBI:29999"/>
        <dbReference type="ChEBI" id="CHEBI:30616"/>
        <dbReference type="ChEBI" id="CHEBI:83421"/>
        <dbReference type="ChEBI" id="CHEBI:456216"/>
    </reaction>
</comment>
<dbReference type="InterPro" id="IPR001881">
    <property type="entry name" value="EGF-like_Ca-bd_dom"/>
</dbReference>
<dbReference type="InterPro" id="IPR045274">
    <property type="entry name" value="WAK-like"/>
</dbReference>
<reference evidence="21" key="2">
    <citation type="submission" date="2025-08" db="UniProtKB">
        <authorList>
            <consortium name="RefSeq"/>
        </authorList>
    </citation>
    <scope>IDENTIFICATION</scope>
    <source>
        <tissue evidence="21">Leaf</tissue>
    </source>
</reference>
<evidence type="ECO:0000256" key="15">
    <source>
        <dbReference type="PROSITE-ProRule" id="PRU10141"/>
    </source>
</evidence>
<sequence length="733" mass="81677">MSSVSFPRSVRISSLVLLVATMVVRACSFTRVTMLSALNITKPGCQRKCGNLTIPYPFGVGRGCSRSMWYDISCNASTNGDPPRAITTWVKDENENGMEILDISETHIRLRNQVAYSCFNSTAETSTFGSGFKSFDLFNSSVPFTLSSESNMLFIVGCHDLGYFDGNFDFRGSVFINSADQTGSCRTDCSFEAKNVVAGECDGIGCCQAIINKGMKSYTVSLDPSANHTSFFSYNPCGYAFLADKEQFKFRGALDLHDPNFINRIIDEVPMVLDWVIDNHTCSLAQQDPASYACDQQNTICVDAAESGIGGYRCSCRPGYQGNPYLTPGCSDINECENLSDSPCSVTCKNTPGNYNCSCPPGYSGDGEKLGTGCKPPFPFLKFGLGIGFGTLFLLIGVSWLCMKIKKRRNVKMKEIFFQKNGGLMLKQLISSNKQDGIEQIKVFTMRELKVATKNFSEETIVGQGGYGTVYTGVLPNNEIVAMKRSKFMDQSQIEQFINELVILARIRHPNVVRLLGCCLEDEVPLLVYEFISNGTLYNHIHNTKELSWYCWNNCLRISIESANAIAYLHSIPIFHRDIKSMNILLDESYTTKVSDFGASRLIPLNHTHLSTVVQGTLGYLDPEYFFSSQLTEKSDVFSYGVVLAELLTRAKPILPERQTEEKNRNLAAYFVKCVEENNLFDILDPQLVEEASQEQLTNIAKLVQKCLSVKGEDRPTMKEIAMELEEVQKQTR</sequence>
<comment type="catalytic activity">
    <reaction evidence="13">
        <text>L-threonyl-[protein] + ATP = O-phospho-L-threonyl-[protein] + ADP + H(+)</text>
        <dbReference type="Rhea" id="RHEA:46608"/>
        <dbReference type="Rhea" id="RHEA-COMP:11060"/>
        <dbReference type="Rhea" id="RHEA-COMP:11605"/>
        <dbReference type="ChEBI" id="CHEBI:15378"/>
        <dbReference type="ChEBI" id="CHEBI:30013"/>
        <dbReference type="ChEBI" id="CHEBI:30616"/>
        <dbReference type="ChEBI" id="CHEBI:61977"/>
        <dbReference type="ChEBI" id="CHEBI:456216"/>
    </reaction>
</comment>
<dbReference type="InterPro" id="IPR049883">
    <property type="entry name" value="NOTCH1_EGF-like"/>
</dbReference>
<dbReference type="Proteomes" id="UP000813463">
    <property type="component" value="Chromosome 1"/>
</dbReference>
<dbReference type="KEGG" id="soe:110789237"/>
<keyword evidence="3 14" id="KW-0245">EGF-like domain</keyword>
<evidence type="ECO:0000313" key="20">
    <source>
        <dbReference type="Proteomes" id="UP000813463"/>
    </source>
</evidence>
<reference evidence="20" key="1">
    <citation type="journal article" date="2021" name="Nat. Commun.">
        <title>Genomic analyses provide insights into spinach domestication and the genetic basis of agronomic traits.</title>
        <authorList>
            <person name="Cai X."/>
            <person name="Sun X."/>
            <person name="Xu C."/>
            <person name="Sun H."/>
            <person name="Wang X."/>
            <person name="Ge C."/>
            <person name="Zhang Z."/>
            <person name="Wang Q."/>
            <person name="Fei Z."/>
            <person name="Jiao C."/>
            <person name="Wang Q."/>
        </authorList>
    </citation>
    <scope>NUCLEOTIDE SEQUENCE [LARGE SCALE GENOMIC DNA]</scope>
    <source>
        <strain evidence="20">cv. Varoflay</strain>
    </source>
</reference>
<accession>A0A9R0IHS0</accession>
<dbReference type="InterPro" id="IPR008271">
    <property type="entry name" value="Ser/Thr_kinase_AS"/>
</dbReference>
<feature type="binding site" evidence="15">
    <location>
        <position position="484"/>
    </location>
    <ligand>
        <name>ATP</name>
        <dbReference type="ChEBI" id="CHEBI:30616"/>
    </ligand>
</feature>
<evidence type="ECO:0000256" key="6">
    <source>
        <dbReference type="ARBA" id="ARBA00022737"/>
    </source>
</evidence>
<dbReference type="InterPro" id="IPR000719">
    <property type="entry name" value="Prot_kinase_dom"/>
</dbReference>
<evidence type="ECO:0000313" key="21">
    <source>
        <dbReference type="RefSeq" id="XP_021849576.2"/>
    </source>
</evidence>
<dbReference type="PROSITE" id="PS00107">
    <property type="entry name" value="PROTEIN_KINASE_ATP"/>
    <property type="match status" value="1"/>
</dbReference>
<feature type="transmembrane region" description="Helical" evidence="16">
    <location>
        <begin position="383"/>
        <end position="403"/>
    </location>
</feature>
<dbReference type="PROSITE" id="PS50011">
    <property type="entry name" value="PROTEIN_KINASE_DOM"/>
    <property type="match status" value="1"/>
</dbReference>
<dbReference type="InterPro" id="IPR009030">
    <property type="entry name" value="Growth_fac_rcpt_cys_sf"/>
</dbReference>
<evidence type="ECO:0000256" key="8">
    <source>
        <dbReference type="ARBA" id="ARBA00022777"/>
    </source>
</evidence>
<keyword evidence="11" id="KW-0325">Glycoprotein</keyword>
<feature type="domain" description="Protein kinase" evidence="17">
    <location>
        <begin position="456"/>
        <end position="728"/>
    </location>
</feature>
<keyword evidence="9 15" id="KW-0067">ATP-binding</keyword>
<dbReference type="GO" id="GO:0030247">
    <property type="term" value="F:polysaccharide binding"/>
    <property type="evidence" value="ECO:0007669"/>
    <property type="project" value="InterPro"/>
</dbReference>
<organism evidence="20 21">
    <name type="scientific">Spinacia oleracea</name>
    <name type="common">Spinach</name>
    <dbReference type="NCBI Taxonomy" id="3562"/>
    <lineage>
        <taxon>Eukaryota</taxon>
        <taxon>Viridiplantae</taxon>
        <taxon>Streptophyta</taxon>
        <taxon>Embryophyta</taxon>
        <taxon>Tracheophyta</taxon>
        <taxon>Spermatophyta</taxon>
        <taxon>Magnoliopsida</taxon>
        <taxon>eudicotyledons</taxon>
        <taxon>Gunneridae</taxon>
        <taxon>Pentapetalae</taxon>
        <taxon>Caryophyllales</taxon>
        <taxon>Chenopodiaceae</taxon>
        <taxon>Chenopodioideae</taxon>
        <taxon>Anserineae</taxon>
        <taxon>Spinacia</taxon>
    </lineage>
</organism>
<dbReference type="Pfam" id="PF07645">
    <property type="entry name" value="EGF_CA"/>
    <property type="match status" value="2"/>
</dbReference>
<dbReference type="GO" id="GO:0005524">
    <property type="term" value="F:ATP binding"/>
    <property type="evidence" value="ECO:0007669"/>
    <property type="project" value="UniProtKB-UniRule"/>
</dbReference>
<evidence type="ECO:0000256" key="13">
    <source>
        <dbReference type="ARBA" id="ARBA00047951"/>
    </source>
</evidence>